<evidence type="ECO:0000313" key="10">
    <source>
        <dbReference type="EMBL" id="PAY22234.1"/>
    </source>
</evidence>
<evidence type="ECO:0000313" key="11">
    <source>
        <dbReference type="Proteomes" id="UP000218810"/>
    </source>
</evidence>
<dbReference type="Gene3D" id="1.10.3720.10">
    <property type="entry name" value="MetI-like"/>
    <property type="match status" value="1"/>
</dbReference>
<dbReference type="PROSITE" id="PS50928">
    <property type="entry name" value="ABC_TM1"/>
    <property type="match status" value="1"/>
</dbReference>
<feature type="transmembrane region" description="Helical" evidence="7">
    <location>
        <begin position="138"/>
        <end position="156"/>
    </location>
</feature>
<keyword evidence="6 7" id="KW-0472">Membrane</keyword>
<dbReference type="InterPro" id="IPR035906">
    <property type="entry name" value="MetI-like_sf"/>
</dbReference>
<keyword evidence="4 7" id="KW-0812">Transmembrane</keyword>
<dbReference type="AlphaFoldDB" id="A0A2A2WMP5"/>
<dbReference type="RefSeq" id="WP_095719070.1">
    <property type="nucleotide sequence ID" value="NZ_NTGA01000027.1"/>
</dbReference>
<evidence type="ECO:0000256" key="2">
    <source>
        <dbReference type="ARBA" id="ARBA00022448"/>
    </source>
</evidence>
<keyword evidence="5 7" id="KW-1133">Transmembrane helix</keyword>
<feature type="transmembrane region" description="Helical" evidence="7">
    <location>
        <begin position="106"/>
        <end position="126"/>
    </location>
</feature>
<comment type="caution">
    <text evidence="10">The sequence shown here is derived from an EMBL/GenBank/DDBJ whole genome shotgun (WGS) entry which is preliminary data.</text>
</comment>
<keyword evidence="2 7" id="KW-0813">Transport</keyword>
<reference evidence="11" key="1">
    <citation type="submission" date="2017-09" db="EMBL/GenBank/DDBJ databases">
        <authorList>
            <person name="Zhang Y."/>
            <person name="Huang X."/>
            <person name="Liu J."/>
            <person name="Lu L."/>
            <person name="Peng K."/>
        </authorList>
    </citation>
    <scope>NUCLEOTIDE SEQUENCE [LARGE SCALE GENOMIC DNA]</scope>
    <source>
        <strain evidence="11">S-XJ-1</strain>
    </source>
</reference>
<feature type="compositionally biased region" description="Low complexity" evidence="8">
    <location>
        <begin position="1"/>
        <end position="19"/>
    </location>
</feature>
<dbReference type="PANTHER" id="PTHR30151:SF38">
    <property type="entry name" value="ALIPHATIC SULFONATES TRANSPORT PERMEASE PROTEIN SSUC-RELATED"/>
    <property type="match status" value="1"/>
</dbReference>
<feature type="domain" description="ABC transmembrane type-1" evidence="9">
    <location>
        <begin position="92"/>
        <end position="276"/>
    </location>
</feature>
<feature type="compositionally biased region" description="Basic residues" evidence="8">
    <location>
        <begin position="28"/>
        <end position="39"/>
    </location>
</feature>
<dbReference type="FunFam" id="1.10.3720.10:FF:000003">
    <property type="entry name" value="Aliphatic sulfonate ABC transporter permease"/>
    <property type="match status" value="1"/>
</dbReference>
<accession>A0A2A2WMP5</accession>
<protein>
    <submittedName>
        <fullName evidence="10">ABC transporter permease</fullName>
    </submittedName>
</protein>
<comment type="similarity">
    <text evidence="7">Belongs to the binding-protein-dependent transport system permease family.</text>
</comment>
<dbReference type="OrthoDB" id="9796361at2"/>
<dbReference type="SUPFAM" id="SSF161098">
    <property type="entry name" value="MetI-like"/>
    <property type="match status" value="1"/>
</dbReference>
<feature type="region of interest" description="Disordered" evidence="8">
    <location>
        <begin position="1"/>
        <end position="39"/>
    </location>
</feature>
<comment type="subcellular location">
    <subcellularLocation>
        <location evidence="1 7">Cell membrane</location>
        <topology evidence="1 7">Multi-pass membrane protein</topology>
    </subcellularLocation>
</comment>
<evidence type="ECO:0000256" key="6">
    <source>
        <dbReference type="ARBA" id="ARBA00023136"/>
    </source>
</evidence>
<dbReference type="Pfam" id="PF00528">
    <property type="entry name" value="BPD_transp_1"/>
    <property type="match status" value="1"/>
</dbReference>
<dbReference type="EMBL" id="NTGA01000027">
    <property type="protein sequence ID" value="PAY22234.1"/>
    <property type="molecule type" value="Genomic_DNA"/>
</dbReference>
<feature type="transmembrane region" description="Helical" evidence="7">
    <location>
        <begin position="252"/>
        <end position="276"/>
    </location>
</feature>
<feature type="transmembrane region" description="Helical" evidence="7">
    <location>
        <begin position="162"/>
        <end position="181"/>
    </location>
</feature>
<evidence type="ECO:0000256" key="4">
    <source>
        <dbReference type="ARBA" id="ARBA00022692"/>
    </source>
</evidence>
<feature type="transmembrane region" description="Helical" evidence="7">
    <location>
        <begin position="46"/>
        <end position="68"/>
    </location>
</feature>
<dbReference type="GO" id="GO:0042918">
    <property type="term" value="P:alkanesulfonate transmembrane transport"/>
    <property type="evidence" value="ECO:0007669"/>
    <property type="project" value="UniProtKB-ARBA"/>
</dbReference>
<organism evidence="10 11">
    <name type="scientific">Dietzia natronolimnaea</name>
    <dbReference type="NCBI Taxonomy" id="161920"/>
    <lineage>
        <taxon>Bacteria</taxon>
        <taxon>Bacillati</taxon>
        <taxon>Actinomycetota</taxon>
        <taxon>Actinomycetes</taxon>
        <taxon>Mycobacteriales</taxon>
        <taxon>Dietziaceae</taxon>
        <taxon>Dietzia</taxon>
    </lineage>
</organism>
<name>A0A2A2WMP5_9ACTN</name>
<dbReference type="CDD" id="cd06261">
    <property type="entry name" value="TM_PBP2"/>
    <property type="match status" value="1"/>
</dbReference>
<evidence type="ECO:0000256" key="5">
    <source>
        <dbReference type="ARBA" id="ARBA00022989"/>
    </source>
</evidence>
<proteinExistence type="inferred from homology"/>
<dbReference type="GO" id="GO:0005886">
    <property type="term" value="C:plasma membrane"/>
    <property type="evidence" value="ECO:0007669"/>
    <property type="project" value="UniProtKB-SubCell"/>
</dbReference>
<keyword evidence="3" id="KW-1003">Cell membrane</keyword>
<evidence type="ECO:0000256" key="3">
    <source>
        <dbReference type="ARBA" id="ARBA00022475"/>
    </source>
</evidence>
<evidence type="ECO:0000259" key="9">
    <source>
        <dbReference type="PROSITE" id="PS50928"/>
    </source>
</evidence>
<gene>
    <name evidence="10" type="ORF">CEY15_14780</name>
</gene>
<sequence length="288" mass="30991">MTTVLTASSAGTPAAPAGPTRHEPTPGRGRRRRVARRSRPRRATTWLRWLSPIVLILIWQVAGATGVLPERILPAPQLIASSALELIASGELAEALAVSGVRVAQGFVLGAVAGLVLGVIVGTSRVADALVDPPLQMLRALPHLGLIPLFILWFGIGETPKVLLIALGVVFPIYLNTASGLRQVDPRLQDMATVFGFSRRQRLTEVILPSIAPQVLVGVRQSLAIAWLTLIVAEQLNATNGIGYLIMNARDYFRIDVIIVGLVVYALLGILTDALVRVAEARALRHYR</sequence>
<keyword evidence="11" id="KW-1185">Reference proteome</keyword>
<dbReference type="InterPro" id="IPR000515">
    <property type="entry name" value="MetI-like"/>
</dbReference>
<dbReference type="PANTHER" id="PTHR30151">
    <property type="entry name" value="ALKANE SULFONATE ABC TRANSPORTER-RELATED, MEMBRANE SUBUNIT"/>
    <property type="match status" value="1"/>
</dbReference>
<evidence type="ECO:0000256" key="8">
    <source>
        <dbReference type="SAM" id="MobiDB-lite"/>
    </source>
</evidence>
<evidence type="ECO:0000256" key="1">
    <source>
        <dbReference type="ARBA" id="ARBA00004651"/>
    </source>
</evidence>
<dbReference type="Proteomes" id="UP000218810">
    <property type="component" value="Unassembled WGS sequence"/>
</dbReference>
<evidence type="ECO:0000256" key="7">
    <source>
        <dbReference type="RuleBase" id="RU363032"/>
    </source>
</evidence>